<evidence type="ECO:0000313" key="11">
    <source>
        <dbReference type="Proteomes" id="UP000198761"/>
    </source>
</evidence>
<comment type="subunit">
    <text evidence="5">Heterooligomer composed of large and small subunits.</text>
</comment>
<evidence type="ECO:0000256" key="6">
    <source>
        <dbReference type="RuleBase" id="RU004355"/>
    </source>
</evidence>
<dbReference type="RefSeq" id="WP_091298788.1">
    <property type="nucleotide sequence ID" value="NZ_FOCE01000002.1"/>
</dbReference>
<evidence type="ECO:0000259" key="9">
    <source>
        <dbReference type="Pfam" id="PF13742"/>
    </source>
</evidence>
<sequence length="522" mass="55430">MDLFEDPPAQPGNQPEYTVSELSGAVKRVIEGEFGLVRVRGEVGRVSRPASGHLYFDLKDDRSVIAAISWKGQVAKMQTRPEEGMEVVATGRMTTFPGQSKYQLIVEDVAPAGAGALMAMLEKRRAALQAEGLFDPARKKPIPFLPGVIGVVTSPSGAVIRDILHRLRDRFPRRVLIWPVAVQGQACAPEVAAAIRGFNALPEGGAIPRPDLIIVARGGGSLEDLWGFNEEIVVRAAAASAIPLISAVGHETDTTLIDFASDRRAPTPTAAAEMAVPVRLELLAAVDGLGARIGTATVRGLGLRGQRLRDLSRALPRPETLTGTAAQRFDTAVQRLGGALGMAVARKRAAFEARGAGLRPEALRGLIARRGDRLEAQGARLLAALARRQERAVAAQDNWASRLAPALARLLARASGDIAVGRGRLDLLGQRLDAAPGRRLAQLAERLEATDRMRLTLGYRETLKRGYAVVRGDGAVVTGKADAERAAVLEIEFSDGRLVVGGGPAKPARGRKAGGPDQGSLF</sequence>
<organism evidence="10 11">
    <name type="scientific">Gemmobacter aquatilis</name>
    <dbReference type="NCBI Taxonomy" id="933059"/>
    <lineage>
        <taxon>Bacteria</taxon>
        <taxon>Pseudomonadati</taxon>
        <taxon>Pseudomonadota</taxon>
        <taxon>Alphaproteobacteria</taxon>
        <taxon>Rhodobacterales</taxon>
        <taxon>Paracoccaceae</taxon>
        <taxon>Gemmobacter</taxon>
    </lineage>
</organism>
<proteinExistence type="inferred from homology"/>
<dbReference type="EC" id="3.1.11.6" evidence="5"/>
<dbReference type="EMBL" id="FOCE01000002">
    <property type="protein sequence ID" value="SEM96779.1"/>
    <property type="molecule type" value="Genomic_DNA"/>
</dbReference>
<comment type="function">
    <text evidence="5">Bidirectionally degrades single-stranded DNA into large acid-insoluble oligonucleotides, which are then degraded further into small acid-soluble oligonucleotides.</text>
</comment>
<dbReference type="AlphaFoldDB" id="A0A1H8CPF0"/>
<keyword evidence="11" id="KW-1185">Reference proteome</keyword>
<comment type="subcellular location">
    <subcellularLocation>
        <location evidence="5 6">Cytoplasm</location>
    </subcellularLocation>
</comment>
<dbReference type="GO" id="GO:0008855">
    <property type="term" value="F:exodeoxyribonuclease VII activity"/>
    <property type="evidence" value="ECO:0007669"/>
    <property type="project" value="UniProtKB-UniRule"/>
</dbReference>
<evidence type="ECO:0000256" key="4">
    <source>
        <dbReference type="ARBA" id="ARBA00022839"/>
    </source>
</evidence>
<dbReference type="Proteomes" id="UP000198761">
    <property type="component" value="Unassembled WGS sequence"/>
</dbReference>
<feature type="domain" description="Exonuclease VII large subunit C-terminal" evidence="8">
    <location>
        <begin position="133"/>
        <end position="498"/>
    </location>
</feature>
<feature type="domain" description="OB-fold nucleic acid binding" evidence="9">
    <location>
        <begin position="17"/>
        <end position="109"/>
    </location>
</feature>
<evidence type="ECO:0000256" key="5">
    <source>
        <dbReference type="HAMAP-Rule" id="MF_00378"/>
    </source>
</evidence>
<dbReference type="Pfam" id="PF13742">
    <property type="entry name" value="tRNA_anti_2"/>
    <property type="match status" value="1"/>
</dbReference>
<reference evidence="10 11" key="1">
    <citation type="submission" date="2016-10" db="EMBL/GenBank/DDBJ databases">
        <authorList>
            <person name="de Groot N.N."/>
        </authorList>
    </citation>
    <scope>NUCLEOTIDE SEQUENCE [LARGE SCALE GENOMIC DNA]</scope>
    <source>
        <strain evidence="10 11">DSM 3857</strain>
    </source>
</reference>
<dbReference type="InterPro" id="IPR003753">
    <property type="entry name" value="Exonuc_VII_L"/>
</dbReference>
<dbReference type="HAMAP" id="MF_00378">
    <property type="entry name" value="Exonuc_7_L"/>
    <property type="match status" value="1"/>
</dbReference>
<evidence type="ECO:0000313" key="10">
    <source>
        <dbReference type="EMBL" id="SEM96779.1"/>
    </source>
</evidence>
<dbReference type="InterPro" id="IPR025824">
    <property type="entry name" value="OB-fold_nuc-bd_dom"/>
</dbReference>
<keyword evidence="2 5" id="KW-0540">Nuclease</keyword>
<dbReference type="PANTHER" id="PTHR30008:SF0">
    <property type="entry name" value="EXODEOXYRIBONUCLEASE 7 LARGE SUBUNIT"/>
    <property type="match status" value="1"/>
</dbReference>
<evidence type="ECO:0000256" key="2">
    <source>
        <dbReference type="ARBA" id="ARBA00022722"/>
    </source>
</evidence>
<dbReference type="OrthoDB" id="9802795at2"/>
<evidence type="ECO:0000256" key="3">
    <source>
        <dbReference type="ARBA" id="ARBA00022801"/>
    </source>
</evidence>
<name>A0A1H8CPF0_9RHOB</name>
<dbReference type="PANTHER" id="PTHR30008">
    <property type="entry name" value="EXODEOXYRIBONUCLEASE 7 LARGE SUBUNIT"/>
    <property type="match status" value="1"/>
</dbReference>
<evidence type="ECO:0000256" key="7">
    <source>
        <dbReference type="SAM" id="MobiDB-lite"/>
    </source>
</evidence>
<dbReference type="NCBIfam" id="TIGR00237">
    <property type="entry name" value="xseA"/>
    <property type="match status" value="1"/>
</dbReference>
<evidence type="ECO:0000259" key="8">
    <source>
        <dbReference type="Pfam" id="PF02601"/>
    </source>
</evidence>
<dbReference type="GO" id="GO:0009318">
    <property type="term" value="C:exodeoxyribonuclease VII complex"/>
    <property type="evidence" value="ECO:0007669"/>
    <property type="project" value="UniProtKB-UniRule"/>
</dbReference>
<comment type="similarity">
    <text evidence="5 6">Belongs to the XseA family.</text>
</comment>
<dbReference type="InterPro" id="IPR020579">
    <property type="entry name" value="Exonuc_VII_lsu_C"/>
</dbReference>
<dbReference type="Pfam" id="PF02601">
    <property type="entry name" value="Exonuc_VII_L"/>
    <property type="match status" value="1"/>
</dbReference>
<dbReference type="CDD" id="cd04489">
    <property type="entry name" value="ExoVII_LU_OBF"/>
    <property type="match status" value="1"/>
</dbReference>
<evidence type="ECO:0000256" key="1">
    <source>
        <dbReference type="ARBA" id="ARBA00022490"/>
    </source>
</evidence>
<feature type="region of interest" description="Disordered" evidence="7">
    <location>
        <begin position="502"/>
        <end position="522"/>
    </location>
</feature>
<comment type="catalytic activity">
    <reaction evidence="5 6">
        <text>Exonucleolytic cleavage in either 5'- to 3'- or 3'- to 5'-direction to yield nucleoside 5'-phosphates.</text>
        <dbReference type="EC" id="3.1.11.6"/>
    </reaction>
</comment>
<dbReference type="GO" id="GO:0005737">
    <property type="term" value="C:cytoplasm"/>
    <property type="evidence" value="ECO:0007669"/>
    <property type="project" value="UniProtKB-SubCell"/>
</dbReference>
<dbReference type="GO" id="GO:0003676">
    <property type="term" value="F:nucleic acid binding"/>
    <property type="evidence" value="ECO:0007669"/>
    <property type="project" value="InterPro"/>
</dbReference>
<keyword evidence="1 5" id="KW-0963">Cytoplasm</keyword>
<dbReference type="STRING" id="933059.SAMN04488103_102583"/>
<keyword evidence="4 5" id="KW-0269">Exonuclease</keyword>
<dbReference type="GO" id="GO:0006308">
    <property type="term" value="P:DNA catabolic process"/>
    <property type="evidence" value="ECO:0007669"/>
    <property type="project" value="UniProtKB-UniRule"/>
</dbReference>
<gene>
    <name evidence="5" type="primary">xseA</name>
    <name evidence="10" type="ORF">SAMN04488103_102583</name>
</gene>
<protein>
    <recommendedName>
        <fullName evidence="5">Exodeoxyribonuclease 7 large subunit</fullName>
        <ecNumber evidence="5">3.1.11.6</ecNumber>
    </recommendedName>
    <alternativeName>
        <fullName evidence="5">Exodeoxyribonuclease VII large subunit</fullName>
        <shortName evidence="5">Exonuclease VII large subunit</shortName>
    </alternativeName>
</protein>
<accession>A0A1H8CPF0</accession>
<keyword evidence="3 5" id="KW-0378">Hydrolase</keyword>